<gene>
    <name evidence="4" type="ORF">JWR99_18380</name>
</gene>
<keyword evidence="3" id="KW-0408">Iron</keyword>
<dbReference type="InterPro" id="IPR001128">
    <property type="entry name" value="Cyt_P450"/>
</dbReference>
<dbReference type="RefSeq" id="WP_078732268.1">
    <property type="nucleotide sequence ID" value="NZ_JAFHKI010000034.1"/>
</dbReference>
<dbReference type="CDD" id="cd11036">
    <property type="entry name" value="AknT-like"/>
    <property type="match status" value="1"/>
</dbReference>
<keyword evidence="3" id="KW-0560">Oxidoreductase</keyword>
<accession>A0A9X0YD87</accession>
<reference evidence="4 5" key="1">
    <citation type="journal article" date="2021" name="Int. J. Syst. Evol. Microbiol.">
        <title>Pseudomonas lactucae sp. nov., a pathogen causing bacterial rot of lettuce in Japan.</title>
        <authorList>
            <person name="Sawada H."/>
            <person name="Fujikawa T."/>
            <person name="Satou M."/>
        </authorList>
    </citation>
    <scope>NUCLEOTIDE SEQUENCE [LARGE SCALE GENOMIC DNA]</scope>
    <source>
        <strain evidence="4 5">MAFF 301381</strain>
    </source>
</reference>
<dbReference type="SUPFAM" id="SSF48264">
    <property type="entry name" value="Cytochrome P450"/>
    <property type="match status" value="1"/>
</dbReference>
<keyword evidence="3" id="KW-0349">Heme</keyword>
<keyword evidence="5" id="KW-1185">Reference proteome</keyword>
<dbReference type="PROSITE" id="PS00086">
    <property type="entry name" value="CYTOCHROME_P450"/>
    <property type="match status" value="1"/>
</dbReference>
<evidence type="ECO:0000256" key="2">
    <source>
        <dbReference type="ARBA" id="ARBA00010617"/>
    </source>
</evidence>
<dbReference type="PANTHER" id="PTHR46696:SF1">
    <property type="entry name" value="CYTOCHROME P450 YJIB-RELATED"/>
    <property type="match status" value="1"/>
</dbReference>
<reference evidence="4 5" key="2">
    <citation type="journal article" date="2023" name="Plant Pathol.">
        <title>Dismantling and reorganizing Pseudomonas marginalis sensu#lato.</title>
        <authorList>
            <person name="Sawada H."/>
            <person name="Fujikawa T."/>
            <person name="Satou M."/>
        </authorList>
    </citation>
    <scope>NUCLEOTIDE SEQUENCE [LARGE SCALE GENOMIC DNA]</scope>
    <source>
        <strain evidence="4 5">MAFF 301381</strain>
    </source>
</reference>
<dbReference type="PRINTS" id="PR00359">
    <property type="entry name" value="BP450"/>
</dbReference>
<dbReference type="GO" id="GO:0005506">
    <property type="term" value="F:iron ion binding"/>
    <property type="evidence" value="ECO:0007669"/>
    <property type="project" value="InterPro"/>
</dbReference>
<name>A0A9X0YD87_9PSED</name>
<sequence length="373" mass="40670">MTPLEAATHADPYEYYSRLRLGPGLLFDTTLGLWVASSAQSVEAVLMHPDCRVRPLHEPVPPAIAQGAAGQVFARLMRMNEGAAHRCPRAAIEPALCAVEAPSIVEAVGQVMDRVKDLDSLMFSLPVSVVASLLGLPTAQLDTVARLTREFVACLSPLSDEMQLRHADTAASRLNTIFTEVLQDATLLAHIHRGQWEDTGVLTANLIGLLSQTCEATAGLIGNALVTLIRQPELIEQVRQRPALAMALVEEVARYDSPVQNTRRFVVRRCTIGCTVLEAGDIVLVLLASANRDPGANPKPDSFMLKRLQRRIFSFGAGRHQCPGQQLALCVASQAVLAMLRRQSSWLDSIVQCGYWPSLNSRIPRFQAVALSR</sequence>
<dbReference type="Proteomes" id="UP001154860">
    <property type="component" value="Unassembled WGS sequence"/>
</dbReference>
<dbReference type="GO" id="GO:0020037">
    <property type="term" value="F:heme binding"/>
    <property type="evidence" value="ECO:0007669"/>
    <property type="project" value="InterPro"/>
</dbReference>
<proteinExistence type="inferred from homology"/>
<comment type="similarity">
    <text evidence="2 3">Belongs to the cytochrome P450 family.</text>
</comment>
<dbReference type="AlphaFoldDB" id="A0A9X0YD87"/>
<dbReference type="InterPro" id="IPR036396">
    <property type="entry name" value="Cyt_P450_sf"/>
</dbReference>
<organism evidence="4 5">
    <name type="scientific">Pseudomonas lactucae</name>
    <dbReference type="NCBI Taxonomy" id="2813360"/>
    <lineage>
        <taxon>Bacteria</taxon>
        <taxon>Pseudomonadati</taxon>
        <taxon>Pseudomonadota</taxon>
        <taxon>Gammaproteobacteria</taxon>
        <taxon>Pseudomonadales</taxon>
        <taxon>Pseudomonadaceae</taxon>
        <taxon>Pseudomonas</taxon>
    </lineage>
</organism>
<evidence type="ECO:0000313" key="5">
    <source>
        <dbReference type="Proteomes" id="UP001154860"/>
    </source>
</evidence>
<evidence type="ECO:0000256" key="1">
    <source>
        <dbReference type="ARBA" id="ARBA00001971"/>
    </source>
</evidence>
<dbReference type="InterPro" id="IPR017972">
    <property type="entry name" value="Cyt_P450_CS"/>
</dbReference>
<evidence type="ECO:0000256" key="3">
    <source>
        <dbReference type="RuleBase" id="RU000461"/>
    </source>
</evidence>
<dbReference type="InterPro" id="IPR002397">
    <property type="entry name" value="Cyt_P450_B"/>
</dbReference>
<dbReference type="EMBL" id="JAFHKJ010000081">
    <property type="protein sequence ID" value="MBN2977804.1"/>
    <property type="molecule type" value="Genomic_DNA"/>
</dbReference>
<keyword evidence="3" id="KW-0503">Monooxygenase</keyword>
<dbReference type="GO" id="GO:0016705">
    <property type="term" value="F:oxidoreductase activity, acting on paired donors, with incorporation or reduction of molecular oxygen"/>
    <property type="evidence" value="ECO:0007669"/>
    <property type="project" value="InterPro"/>
</dbReference>
<dbReference type="Gene3D" id="1.10.630.10">
    <property type="entry name" value="Cytochrome P450"/>
    <property type="match status" value="1"/>
</dbReference>
<protein>
    <submittedName>
        <fullName evidence="4">Cytochrome P450</fullName>
    </submittedName>
</protein>
<dbReference type="GO" id="GO:0004497">
    <property type="term" value="F:monooxygenase activity"/>
    <property type="evidence" value="ECO:0007669"/>
    <property type="project" value="UniProtKB-KW"/>
</dbReference>
<dbReference type="Pfam" id="PF00067">
    <property type="entry name" value="p450"/>
    <property type="match status" value="1"/>
</dbReference>
<keyword evidence="3" id="KW-0479">Metal-binding</keyword>
<comment type="caution">
    <text evidence="4">The sequence shown here is derived from an EMBL/GenBank/DDBJ whole genome shotgun (WGS) entry which is preliminary data.</text>
</comment>
<dbReference type="PANTHER" id="PTHR46696">
    <property type="entry name" value="P450, PUTATIVE (EUROFUNG)-RELATED"/>
    <property type="match status" value="1"/>
</dbReference>
<evidence type="ECO:0000313" key="4">
    <source>
        <dbReference type="EMBL" id="MBN2977804.1"/>
    </source>
</evidence>
<comment type="cofactor">
    <cofactor evidence="1">
        <name>heme</name>
        <dbReference type="ChEBI" id="CHEBI:30413"/>
    </cofactor>
</comment>